<protein>
    <submittedName>
        <fullName evidence="2">Uncharacterized protein</fullName>
    </submittedName>
</protein>
<feature type="transmembrane region" description="Helical" evidence="1">
    <location>
        <begin position="172"/>
        <end position="189"/>
    </location>
</feature>
<evidence type="ECO:0000313" key="3">
    <source>
        <dbReference type="Proteomes" id="UP000054893"/>
    </source>
</evidence>
<keyword evidence="1" id="KW-0812">Transmembrane</keyword>
<organism evidence="2 3">
    <name type="scientific">Caballeronia sordidicola</name>
    <name type="common">Burkholderia sordidicola</name>
    <dbReference type="NCBI Taxonomy" id="196367"/>
    <lineage>
        <taxon>Bacteria</taxon>
        <taxon>Pseudomonadati</taxon>
        <taxon>Pseudomonadota</taxon>
        <taxon>Betaproteobacteria</taxon>
        <taxon>Burkholderiales</taxon>
        <taxon>Burkholderiaceae</taxon>
        <taxon>Caballeronia</taxon>
    </lineage>
</organism>
<feature type="transmembrane region" description="Helical" evidence="1">
    <location>
        <begin position="115"/>
        <end position="134"/>
    </location>
</feature>
<keyword evidence="1" id="KW-0472">Membrane</keyword>
<name>A0A158I1C3_CABSO</name>
<evidence type="ECO:0000256" key="1">
    <source>
        <dbReference type="SAM" id="Phobius"/>
    </source>
</evidence>
<feature type="transmembrane region" description="Helical" evidence="1">
    <location>
        <begin position="146"/>
        <end position="166"/>
    </location>
</feature>
<accession>A0A158I1C3</accession>
<dbReference type="RefSeq" id="WP_060858323.1">
    <property type="nucleotide sequence ID" value="NZ_FCOC02000023.1"/>
</dbReference>
<feature type="transmembrane region" description="Helical" evidence="1">
    <location>
        <begin position="55"/>
        <end position="85"/>
    </location>
</feature>
<keyword evidence="1" id="KW-1133">Transmembrane helix</keyword>
<gene>
    <name evidence="2" type="ORF">AWB64_05331</name>
</gene>
<sequence length="293" mass="31425">MQLSDKIRDTLKSLASLIPHLFRLAWKAVIVLGGIVLVAYCYFENILPEGLTTGDAFFLASAALSIASIAIVGLGYGAFAAVWLVKLLVALHTRWRATKGLPATSTVHRAISDTLMSVMSFLVTLPFVGMLIYGHAAPDMHFRGTLIFFIASGAFTTVMFGIMPVAVQPRTLQVTVGVCLLATIGILAMTRPGLLNLAMVNLGVRTVPGEMILASDTAHTQLMAAAKISGLKIKFCSVPETEQWGTQDGIGDSSYLRLLDESSGGVRNVLVRVERAAVNPLRGEGVTFKYDLN</sequence>
<dbReference type="OrthoDB" id="9125384at2"/>
<proteinExistence type="predicted"/>
<evidence type="ECO:0000313" key="2">
    <source>
        <dbReference type="EMBL" id="SAL50402.1"/>
    </source>
</evidence>
<reference evidence="2 3" key="1">
    <citation type="submission" date="2016-01" db="EMBL/GenBank/DDBJ databases">
        <authorList>
            <person name="Oliw E.H."/>
        </authorList>
    </citation>
    <scope>NUCLEOTIDE SEQUENCE [LARGE SCALE GENOMIC DNA]</scope>
    <source>
        <strain evidence="2">LMG 22029</strain>
    </source>
</reference>
<dbReference type="AlphaFoldDB" id="A0A158I1C3"/>
<feature type="transmembrane region" description="Helical" evidence="1">
    <location>
        <begin position="24"/>
        <end position="43"/>
    </location>
</feature>
<dbReference type="EMBL" id="FCOC02000023">
    <property type="protein sequence ID" value="SAL50402.1"/>
    <property type="molecule type" value="Genomic_DNA"/>
</dbReference>
<dbReference type="Proteomes" id="UP000054893">
    <property type="component" value="Unassembled WGS sequence"/>
</dbReference>